<keyword evidence="5 8" id="KW-0472">Membrane</keyword>
<dbReference type="SUPFAM" id="SSF81321">
    <property type="entry name" value="Family A G protein-coupled receptor-like"/>
    <property type="match status" value="1"/>
</dbReference>
<feature type="transmembrane region" description="Helical" evidence="8">
    <location>
        <begin position="227"/>
        <end position="252"/>
    </location>
</feature>
<feature type="transmembrane region" description="Helical" evidence="8">
    <location>
        <begin position="347"/>
        <end position="367"/>
    </location>
</feature>
<feature type="transmembrane region" description="Helical" evidence="8">
    <location>
        <begin position="134"/>
        <end position="157"/>
    </location>
</feature>
<dbReference type="Proteomes" id="UP000663860">
    <property type="component" value="Unassembled WGS sequence"/>
</dbReference>
<keyword evidence="7" id="KW-0807">Transducer</keyword>
<dbReference type="GO" id="GO:0005886">
    <property type="term" value="C:plasma membrane"/>
    <property type="evidence" value="ECO:0007669"/>
    <property type="project" value="TreeGrafter"/>
</dbReference>
<feature type="transmembrane region" description="Helical" evidence="8">
    <location>
        <begin position="177"/>
        <end position="206"/>
    </location>
</feature>
<sequence>MSASNTSMYSYTGIQQVAIYMGMPILIIGVFGEILIIIVFLSLKTFREKSCAFYLTIMSLFNVGQLLFCLFPQIMIQGFDIDLTRTSVFYCKCRIFIRQLCTLMSCTCMGLATMDQFFATCSTIWWQQLSNIKLARILTSLYFIIWICHGITFLIYIDIVRLSPNNELYCTVTNRIFLHYFQYGFVIILAGFFPIFITILFSLLAYRNVQKSMYQIVPLIRRELDKQLTVMVLVIVAFNSITTIPYVVVYIIMRGSIPIQDPIIYLQLQFSSILFSLLAYRNVQKSMYQIVPLIRRELDKQLTVMVLVIVAFNSITTIPYVVVYIIMRGSIPIQDPIIYLQLQFSSTIFSNIYFLHFASSLYIYVCVSERFRRQLIYVLFGMHRRQTLPANHVSP</sequence>
<dbReference type="PANTHER" id="PTHR24243:SF230">
    <property type="entry name" value="G-PROTEIN COUPLED RECEPTORS FAMILY 1 PROFILE DOMAIN-CONTAINING PROTEIN"/>
    <property type="match status" value="1"/>
</dbReference>
<feature type="domain" description="G-protein coupled receptors family 1 profile" evidence="9">
    <location>
        <begin position="32"/>
        <end position="280"/>
    </location>
</feature>
<evidence type="ECO:0000256" key="3">
    <source>
        <dbReference type="ARBA" id="ARBA00022989"/>
    </source>
</evidence>
<accession>A0A814HMZ9</accession>
<evidence type="ECO:0000313" key="10">
    <source>
        <dbReference type="EMBL" id="CAF1011823.1"/>
    </source>
</evidence>
<keyword evidence="4" id="KW-0297">G-protein coupled receptor</keyword>
<protein>
    <recommendedName>
        <fullName evidence="9">G-protein coupled receptors family 1 profile domain-containing protein</fullName>
    </recommendedName>
</protein>
<name>A0A814HMZ9_9BILA</name>
<evidence type="ECO:0000259" key="9">
    <source>
        <dbReference type="PROSITE" id="PS50262"/>
    </source>
</evidence>
<reference evidence="10" key="1">
    <citation type="submission" date="2021-02" db="EMBL/GenBank/DDBJ databases">
        <authorList>
            <person name="Nowell W R."/>
        </authorList>
    </citation>
    <scope>NUCLEOTIDE SEQUENCE</scope>
</reference>
<feature type="transmembrane region" description="Helical" evidence="8">
    <location>
        <begin position="17"/>
        <end position="41"/>
    </location>
</feature>
<dbReference type="AlphaFoldDB" id="A0A814HMZ9"/>
<dbReference type="GO" id="GO:0004930">
    <property type="term" value="F:G protein-coupled receptor activity"/>
    <property type="evidence" value="ECO:0007669"/>
    <property type="project" value="UniProtKB-KW"/>
</dbReference>
<comment type="caution">
    <text evidence="10">The sequence shown here is derived from an EMBL/GenBank/DDBJ whole genome shotgun (WGS) entry which is preliminary data.</text>
</comment>
<dbReference type="InterPro" id="IPR017452">
    <property type="entry name" value="GPCR_Rhodpsn_7TM"/>
</dbReference>
<dbReference type="PROSITE" id="PS50262">
    <property type="entry name" value="G_PROTEIN_RECEP_F1_2"/>
    <property type="match status" value="1"/>
</dbReference>
<feature type="transmembrane region" description="Helical" evidence="8">
    <location>
        <begin position="304"/>
        <end position="327"/>
    </location>
</feature>
<proteinExistence type="predicted"/>
<evidence type="ECO:0000256" key="5">
    <source>
        <dbReference type="ARBA" id="ARBA00023136"/>
    </source>
</evidence>
<comment type="subcellular location">
    <subcellularLocation>
        <location evidence="1">Membrane</location>
        <topology evidence="1">Multi-pass membrane protein</topology>
    </subcellularLocation>
</comment>
<keyword evidence="2 8" id="KW-0812">Transmembrane</keyword>
<evidence type="ECO:0000256" key="1">
    <source>
        <dbReference type="ARBA" id="ARBA00004141"/>
    </source>
</evidence>
<evidence type="ECO:0000313" key="11">
    <source>
        <dbReference type="Proteomes" id="UP000663860"/>
    </source>
</evidence>
<keyword evidence="3 8" id="KW-1133">Transmembrane helix</keyword>
<dbReference type="CDD" id="cd00637">
    <property type="entry name" value="7tm_classA_rhodopsin-like"/>
    <property type="match status" value="1"/>
</dbReference>
<evidence type="ECO:0000256" key="7">
    <source>
        <dbReference type="ARBA" id="ARBA00023224"/>
    </source>
</evidence>
<dbReference type="EMBL" id="CAJNOE010000174">
    <property type="protein sequence ID" value="CAF1011823.1"/>
    <property type="molecule type" value="Genomic_DNA"/>
</dbReference>
<gene>
    <name evidence="10" type="ORF">IZO911_LOCUS18224</name>
</gene>
<feature type="transmembrane region" description="Helical" evidence="8">
    <location>
        <begin position="95"/>
        <end position="114"/>
    </location>
</feature>
<evidence type="ECO:0000256" key="2">
    <source>
        <dbReference type="ARBA" id="ARBA00022692"/>
    </source>
</evidence>
<dbReference type="PANTHER" id="PTHR24243">
    <property type="entry name" value="G-PROTEIN COUPLED RECEPTOR"/>
    <property type="match status" value="1"/>
</dbReference>
<keyword evidence="6" id="KW-0675">Receptor</keyword>
<evidence type="ECO:0000256" key="8">
    <source>
        <dbReference type="SAM" id="Phobius"/>
    </source>
</evidence>
<organism evidence="10 11">
    <name type="scientific">Adineta steineri</name>
    <dbReference type="NCBI Taxonomy" id="433720"/>
    <lineage>
        <taxon>Eukaryota</taxon>
        <taxon>Metazoa</taxon>
        <taxon>Spiralia</taxon>
        <taxon>Gnathifera</taxon>
        <taxon>Rotifera</taxon>
        <taxon>Eurotatoria</taxon>
        <taxon>Bdelloidea</taxon>
        <taxon>Adinetida</taxon>
        <taxon>Adinetidae</taxon>
        <taxon>Adineta</taxon>
    </lineage>
</organism>
<feature type="transmembrane region" description="Helical" evidence="8">
    <location>
        <begin position="264"/>
        <end position="283"/>
    </location>
</feature>
<evidence type="ECO:0000256" key="4">
    <source>
        <dbReference type="ARBA" id="ARBA00023040"/>
    </source>
</evidence>
<evidence type="ECO:0000256" key="6">
    <source>
        <dbReference type="ARBA" id="ARBA00023170"/>
    </source>
</evidence>
<feature type="transmembrane region" description="Helical" evidence="8">
    <location>
        <begin position="53"/>
        <end position="75"/>
    </location>
</feature>
<dbReference type="Gene3D" id="1.20.1070.10">
    <property type="entry name" value="Rhodopsin 7-helix transmembrane proteins"/>
    <property type="match status" value="1"/>
</dbReference>